<keyword evidence="4" id="KW-1185">Reference proteome</keyword>
<keyword evidence="2" id="KW-0812">Transmembrane</keyword>
<reference evidence="3 4" key="1">
    <citation type="submission" date="2019-07" db="EMBL/GenBank/DDBJ databases">
        <title>Whole genome shotgun sequence of Cellulomonas xylanilytica NBRC 101102.</title>
        <authorList>
            <person name="Hosoyama A."/>
            <person name="Uohara A."/>
            <person name="Ohji S."/>
            <person name="Ichikawa N."/>
        </authorList>
    </citation>
    <scope>NUCLEOTIDE SEQUENCE [LARGE SCALE GENOMIC DNA]</scope>
    <source>
        <strain evidence="3 4">NBRC 101102</strain>
    </source>
</reference>
<accession>A0A510V2P4</accession>
<comment type="caution">
    <text evidence="3">The sequence shown here is derived from an EMBL/GenBank/DDBJ whole genome shotgun (WGS) entry which is preliminary data.</text>
</comment>
<evidence type="ECO:0000256" key="1">
    <source>
        <dbReference type="SAM" id="MobiDB-lite"/>
    </source>
</evidence>
<name>A0A510V2P4_9CELL</name>
<feature type="transmembrane region" description="Helical" evidence="2">
    <location>
        <begin position="124"/>
        <end position="145"/>
    </location>
</feature>
<feature type="transmembrane region" description="Helical" evidence="2">
    <location>
        <begin position="32"/>
        <end position="51"/>
    </location>
</feature>
<feature type="transmembrane region" description="Helical" evidence="2">
    <location>
        <begin position="93"/>
        <end position="112"/>
    </location>
</feature>
<protein>
    <submittedName>
        <fullName evidence="3">Membrane protein</fullName>
    </submittedName>
</protein>
<evidence type="ECO:0000313" key="3">
    <source>
        <dbReference type="EMBL" id="GEK21139.1"/>
    </source>
</evidence>
<dbReference type="RefSeq" id="WP_246125156.1">
    <property type="nucleotide sequence ID" value="NZ_BJUB01000004.1"/>
</dbReference>
<dbReference type="Pfam" id="PF10825">
    <property type="entry name" value="DUF2752"/>
    <property type="match status" value="1"/>
</dbReference>
<keyword evidence="2" id="KW-0472">Membrane</keyword>
<organism evidence="3 4">
    <name type="scientific">Cellulomonas xylanilytica</name>
    <dbReference type="NCBI Taxonomy" id="233583"/>
    <lineage>
        <taxon>Bacteria</taxon>
        <taxon>Bacillati</taxon>
        <taxon>Actinomycetota</taxon>
        <taxon>Actinomycetes</taxon>
        <taxon>Micrococcales</taxon>
        <taxon>Cellulomonadaceae</taxon>
        <taxon>Cellulomonas</taxon>
    </lineage>
</organism>
<dbReference type="InterPro" id="IPR021215">
    <property type="entry name" value="DUF2752"/>
</dbReference>
<dbReference type="EMBL" id="BJUB01000004">
    <property type="protein sequence ID" value="GEK21139.1"/>
    <property type="molecule type" value="Genomic_DNA"/>
</dbReference>
<evidence type="ECO:0000256" key="2">
    <source>
        <dbReference type="SAM" id="Phobius"/>
    </source>
</evidence>
<proteinExistence type="predicted"/>
<evidence type="ECO:0000313" key="4">
    <source>
        <dbReference type="Proteomes" id="UP000321118"/>
    </source>
</evidence>
<feature type="region of interest" description="Disordered" evidence="1">
    <location>
        <begin position="1"/>
        <end position="27"/>
    </location>
</feature>
<dbReference type="Proteomes" id="UP000321118">
    <property type="component" value="Unassembled WGS sequence"/>
</dbReference>
<keyword evidence="2" id="KW-1133">Transmembrane helix</keyword>
<sequence>MTTVDDGPQALPTGPLPSDAPASDGAGRRASLTAPLVTGGVVVLATVLLAVRDPHVEGSYGGCPSYLLLGVWCPACGGLRATHDLATGDLAGAWSMNPLWVLAVPVVVVLWGRWVARAARGRRAAIAPTWAAWLLLVVVVGFGVLRNVPALAPWLAP</sequence>
<dbReference type="AlphaFoldDB" id="A0A510V2P4"/>
<gene>
    <name evidence="3" type="ORF">CXY01_16590</name>
</gene>
<feature type="transmembrane region" description="Helical" evidence="2">
    <location>
        <begin position="63"/>
        <end position="81"/>
    </location>
</feature>